<keyword evidence="6 10" id="KW-0472">Membrane</keyword>
<keyword evidence="4 10" id="KW-1133">Transmembrane helix</keyword>
<gene>
    <name evidence="12" type="primary">TOK1_2</name>
    <name evidence="12" type="ORF">TWF730_009856</name>
</gene>
<dbReference type="PANTHER" id="PTHR11003">
    <property type="entry name" value="POTASSIUM CHANNEL, SUBFAMILY K"/>
    <property type="match status" value="1"/>
</dbReference>
<feature type="transmembrane region" description="Helical" evidence="10">
    <location>
        <begin position="539"/>
        <end position="559"/>
    </location>
</feature>
<dbReference type="Gene3D" id="1.10.287.70">
    <property type="match status" value="2"/>
</dbReference>
<keyword evidence="3 8" id="KW-0812">Transmembrane</keyword>
<reference evidence="12 13" key="1">
    <citation type="submission" date="2019-10" db="EMBL/GenBank/DDBJ databases">
        <authorList>
            <person name="Palmer J.M."/>
        </authorList>
    </citation>
    <scope>NUCLEOTIDE SEQUENCE [LARGE SCALE GENOMIC DNA]</scope>
    <source>
        <strain evidence="12 13">TWF730</strain>
    </source>
</reference>
<feature type="region of interest" description="Disordered" evidence="9">
    <location>
        <begin position="402"/>
        <end position="421"/>
    </location>
</feature>
<dbReference type="InterPro" id="IPR003280">
    <property type="entry name" value="2pore_dom_K_chnl"/>
</dbReference>
<feature type="domain" description="Potassium channel" evidence="11">
    <location>
        <begin position="488"/>
        <end position="563"/>
    </location>
</feature>
<dbReference type="Proteomes" id="UP001373714">
    <property type="component" value="Unassembled WGS sequence"/>
</dbReference>
<feature type="transmembrane region" description="Helical" evidence="10">
    <location>
        <begin position="118"/>
        <end position="138"/>
    </location>
</feature>
<feature type="transmembrane region" description="Helical" evidence="10">
    <location>
        <begin position="279"/>
        <end position="297"/>
    </location>
</feature>
<evidence type="ECO:0000256" key="2">
    <source>
        <dbReference type="ARBA" id="ARBA00022448"/>
    </source>
</evidence>
<evidence type="ECO:0000256" key="10">
    <source>
        <dbReference type="SAM" id="Phobius"/>
    </source>
</evidence>
<feature type="compositionally biased region" description="Polar residues" evidence="9">
    <location>
        <begin position="17"/>
        <end position="30"/>
    </location>
</feature>
<evidence type="ECO:0000256" key="8">
    <source>
        <dbReference type="RuleBase" id="RU003857"/>
    </source>
</evidence>
<evidence type="ECO:0000313" key="12">
    <source>
        <dbReference type="EMBL" id="KAK6349097.1"/>
    </source>
</evidence>
<feature type="transmembrane region" description="Helical" evidence="10">
    <location>
        <begin position="508"/>
        <end position="527"/>
    </location>
</feature>
<evidence type="ECO:0000256" key="5">
    <source>
        <dbReference type="ARBA" id="ARBA00023065"/>
    </source>
</evidence>
<dbReference type="GO" id="GO:0005886">
    <property type="term" value="C:plasma membrane"/>
    <property type="evidence" value="ECO:0007669"/>
    <property type="project" value="TreeGrafter"/>
</dbReference>
<feature type="transmembrane region" description="Helical" evidence="10">
    <location>
        <begin position="478"/>
        <end position="502"/>
    </location>
</feature>
<accession>A0AAV9UUD2</accession>
<feature type="transmembrane region" description="Helical" evidence="10">
    <location>
        <begin position="236"/>
        <end position="258"/>
    </location>
</feature>
<feature type="transmembrane region" description="Helical" evidence="10">
    <location>
        <begin position="334"/>
        <end position="353"/>
    </location>
</feature>
<dbReference type="GO" id="GO:0015271">
    <property type="term" value="F:outward rectifier potassium channel activity"/>
    <property type="evidence" value="ECO:0007669"/>
    <property type="project" value="TreeGrafter"/>
</dbReference>
<feature type="compositionally biased region" description="Polar residues" evidence="9">
    <location>
        <begin position="402"/>
        <end position="412"/>
    </location>
</feature>
<evidence type="ECO:0000259" key="11">
    <source>
        <dbReference type="Pfam" id="PF07885"/>
    </source>
</evidence>
<dbReference type="InterPro" id="IPR013099">
    <property type="entry name" value="K_chnl_dom"/>
</dbReference>
<dbReference type="Pfam" id="PF07885">
    <property type="entry name" value="Ion_trans_2"/>
    <property type="match status" value="2"/>
</dbReference>
<comment type="subcellular location">
    <subcellularLocation>
        <location evidence="1">Membrane</location>
        <topology evidence="1">Multi-pass membrane protein</topology>
    </subcellularLocation>
</comment>
<evidence type="ECO:0000256" key="7">
    <source>
        <dbReference type="ARBA" id="ARBA00023303"/>
    </source>
</evidence>
<dbReference type="GO" id="GO:0022841">
    <property type="term" value="F:potassium ion leak channel activity"/>
    <property type="evidence" value="ECO:0007669"/>
    <property type="project" value="TreeGrafter"/>
</dbReference>
<evidence type="ECO:0000313" key="13">
    <source>
        <dbReference type="Proteomes" id="UP001373714"/>
    </source>
</evidence>
<dbReference type="PANTHER" id="PTHR11003:SF291">
    <property type="entry name" value="IP11374P"/>
    <property type="match status" value="1"/>
</dbReference>
<name>A0AAV9UUD2_9PEZI</name>
<keyword evidence="13" id="KW-1185">Reference proteome</keyword>
<dbReference type="SUPFAM" id="SSF81324">
    <property type="entry name" value="Voltage-gated potassium channels"/>
    <property type="match status" value="2"/>
</dbReference>
<evidence type="ECO:0000256" key="9">
    <source>
        <dbReference type="SAM" id="MobiDB-lite"/>
    </source>
</evidence>
<keyword evidence="2 8" id="KW-0813">Transport</keyword>
<evidence type="ECO:0000256" key="3">
    <source>
        <dbReference type="ARBA" id="ARBA00022692"/>
    </source>
</evidence>
<dbReference type="PRINTS" id="PR01333">
    <property type="entry name" value="2POREKCHANEL"/>
</dbReference>
<feature type="region of interest" description="Disordered" evidence="9">
    <location>
        <begin position="1"/>
        <end position="84"/>
    </location>
</feature>
<keyword evidence="7 8" id="KW-0407">Ion channel</keyword>
<feature type="region of interest" description="Disordered" evidence="9">
    <location>
        <begin position="598"/>
        <end position="724"/>
    </location>
</feature>
<keyword evidence="5 8" id="KW-0406">Ion transport</keyword>
<dbReference type="EMBL" id="JAVHNS010000007">
    <property type="protein sequence ID" value="KAK6349097.1"/>
    <property type="molecule type" value="Genomic_DNA"/>
</dbReference>
<feature type="compositionally biased region" description="Low complexity" evidence="9">
    <location>
        <begin position="55"/>
        <end position="77"/>
    </location>
</feature>
<feature type="compositionally biased region" description="Low complexity" evidence="9">
    <location>
        <begin position="669"/>
        <end position="692"/>
    </location>
</feature>
<comment type="similarity">
    <text evidence="8">Belongs to the two pore domain potassium channel (TC 1.A.1.8) family.</text>
</comment>
<feature type="compositionally biased region" description="Basic and acidic residues" evidence="9">
    <location>
        <begin position="598"/>
        <end position="611"/>
    </location>
</feature>
<evidence type="ECO:0000256" key="4">
    <source>
        <dbReference type="ARBA" id="ARBA00022989"/>
    </source>
</evidence>
<protein>
    <submittedName>
        <fullName evidence="12">Potassium channel</fullName>
    </submittedName>
</protein>
<comment type="caution">
    <text evidence="12">The sequence shown here is derived from an EMBL/GenBank/DDBJ whole genome shotgun (WGS) entry which is preliminary data.</text>
</comment>
<feature type="compositionally biased region" description="Basic and acidic residues" evidence="9">
    <location>
        <begin position="654"/>
        <end position="667"/>
    </location>
</feature>
<feature type="transmembrane region" description="Helical" evidence="10">
    <location>
        <begin position="197"/>
        <end position="224"/>
    </location>
</feature>
<proteinExistence type="inferred from homology"/>
<dbReference type="GO" id="GO:0030322">
    <property type="term" value="P:stabilization of membrane potential"/>
    <property type="evidence" value="ECO:0007669"/>
    <property type="project" value="TreeGrafter"/>
</dbReference>
<organism evidence="12 13">
    <name type="scientific">Orbilia blumenaviensis</name>
    <dbReference type="NCBI Taxonomy" id="1796055"/>
    <lineage>
        <taxon>Eukaryota</taxon>
        <taxon>Fungi</taxon>
        <taxon>Dikarya</taxon>
        <taxon>Ascomycota</taxon>
        <taxon>Pezizomycotina</taxon>
        <taxon>Orbiliomycetes</taxon>
        <taxon>Orbiliales</taxon>
        <taxon>Orbiliaceae</taxon>
        <taxon>Orbilia</taxon>
    </lineage>
</organism>
<dbReference type="AlphaFoldDB" id="A0AAV9UUD2"/>
<feature type="transmembrane region" description="Helical" evidence="10">
    <location>
        <begin position="166"/>
        <end position="185"/>
    </location>
</feature>
<evidence type="ECO:0000256" key="1">
    <source>
        <dbReference type="ARBA" id="ARBA00004141"/>
    </source>
</evidence>
<evidence type="ECO:0000256" key="6">
    <source>
        <dbReference type="ARBA" id="ARBA00023136"/>
    </source>
</evidence>
<sequence length="846" mass="95146">MNNLRTRLLGEVFAGSKRNSTYRQTSPSRRSQNESDGDVATNSNRDQDIDMELGSSSAKNSSSSSQPSNSRSAAADNSNDDERQIDDADEEEGLEAYEAEFQRHDEPPIKWWFAAKGIPLIAATVGPLANLTSVAALVSPWRADLMTEGNSRYDQRYDMPFPDPKWAIGINAASLVFGFIGNFFLMCNYSRRIRYAVAMPFTIICWYIAFGLLSSILVALHVYARPVSPAQIYTQAFWFGVISASLYLFSASILFVNIAGFLKKHYPAHMESSRSEKNLMLQTIFFFLWMGIGALVFSKVEGWSYSDAVYFCNVTLLTVGFGDIAATSDAARGIVFPFSVIGIIMLGLVVNSIHGFVIEIGEKQVVEQHITNRRRDVANRAVAVSSELDRNDPSLAHFQTPIKLTSPTSSSPHQRRATESIKSETLPLRHSGSLRSIQQIFTAFSSKKRSRPILLRASRDRFEAMRRIQRHTLKFKKWTALVSSTVAFLTLWLLGAVIFMIAERDTQGLTYFQALYFCYVSLLTIGYGDLSPRSNAGKAFFLLWSIWSVPTITILISSMGSTVIENFQNATLRLAEFTILPKEGIRQSIKDNWRSWKVRRREEREREERLRNPSMVTTSTNTTTAGGGRRRGSRASSAGLTSPITPSSLGKMPTLKEVRTQDKESHDITLTLTTTNNHIRNNNNNGPIPTFTLNDSDLEDQTLPSPSSQPPHPLQTATEKPKPLPEDYTFQELLAALTAAIRDVGRQVAMDPKRSYEYTEWVEFTRLIRACELVKPQKLKGLKPGEEILREHIDNEEGFVLWDWIGEDSPLLYEGREPAWVQDRLTKGLEDIVKEHIKNISLDVPK</sequence>
<feature type="domain" description="Potassium channel" evidence="11">
    <location>
        <begin position="285"/>
        <end position="357"/>
    </location>
</feature>